<accession>A0A347ZSW2</accession>
<dbReference type="AlphaFoldDB" id="A0A347ZSW2"/>
<keyword evidence="2" id="KW-0418">Kinase</keyword>
<protein>
    <submittedName>
        <fullName evidence="2">Uridine kinase</fullName>
    </submittedName>
</protein>
<dbReference type="InterPro" id="IPR006083">
    <property type="entry name" value="PRK/URK"/>
</dbReference>
<dbReference type="Gene3D" id="3.40.50.300">
    <property type="entry name" value="P-loop containing nucleotide triphosphate hydrolases"/>
    <property type="match status" value="1"/>
</dbReference>
<evidence type="ECO:0000313" key="3">
    <source>
        <dbReference type="Proteomes" id="UP000256388"/>
    </source>
</evidence>
<keyword evidence="3" id="KW-1185">Reference proteome</keyword>
<dbReference type="Pfam" id="PF00485">
    <property type="entry name" value="PRK"/>
    <property type="match status" value="1"/>
</dbReference>
<dbReference type="InterPro" id="IPR018163">
    <property type="entry name" value="Thr/Ala-tRNA-synth_IIc_edit"/>
</dbReference>
<dbReference type="GO" id="GO:0005524">
    <property type="term" value="F:ATP binding"/>
    <property type="evidence" value="ECO:0007669"/>
    <property type="project" value="InterPro"/>
</dbReference>
<dbReference type="OrthoDB" id="9764644at2"/>
<organism evidence="2 3">
    <name type="scientific">Pelolinea submarina</name>
    <dbReference type="NCBI Taxonomy" id="913107"/>
    <lineage>
        <taxon>Bacteria</taxon>
        <taxon>Bacillati</taxon>
        <taxon>Chloroflexota</taxon>
        <taxon>Anaerolineae</taxon>
        <taxon>Anaerolineales</taxon>
        <taxon>Anaerolineaceae</taxon>
        <taxon>Pelolinea</taxon>
    </lineage>
</organism>
<dbReference type="EMBL" id="QUMS01000001">
    <property type="protein sequence ID" value="REG11033.1"/>
    <property type="molecule type" value="Genomic_DNA"/>
</dbReference>
<dbReference type="RefSeq" id="WP_116224182.1">
    <property type="nucleotide sequence ID" value="NZ_AP018437.1"/>
</dbReference>
<name>A0A347ZSW2_9CHLR</name>
<sequence length="575" mass="66708">MNDKSDFQFIEQLSENIEISLPDGRFITGKRGATLEEFLSPLDGWEGSQIVGAVVDGILKELTAPLSKACGVQPVNMSTSDGSKIYRRSLTFLLETAFDDLFPEYFLAIDHSVPSGGYFCSILGRQPLSKEEIRKLELRMKKLVEEDLIITKERVTLEEARAYFEEKGYADKLRLLKYRKKPYLVLYQLENHKDYHHGYMVPSTRYLNVFKLHPRGEGFILQYPRRATPNQLFPMPRYSKLLEIFKQYGSWLKSLDIDSVGALNNAIEHKSIREVILVSEALQEQQISQIASRIARKNGQIRVVQISGPTSSGKTTFSKRLAVQLITYGIVPFALEMDDYFVDREKTPKDENGNYDFESFKALDADLMEFHIQEMMKGKEVTLPHYNFKTGLREVGKTVRLNENQIVVIEGIHGLNPNLFQQIPRKNTFRIYTSCLTQLNLDYYNRISTTDTRMLRRIVRDAQTRGYSPQRTIDLWDSVRRGERDNIFPYQENADEIFNSALVYELSALKPYVEPLLRQIPFGTYEYLEAKRLLAFLDWFLPIDSNMIPDNSILREFIGNSFFTDFHLWNENRSD</sequence>
<evidence type="ECO:0000313" key="2">
    <source>
        <dbReference type="EMBL" id="REG11033.1"/>
    </source>
</evidence>
<proteinExistence type="predicted"/>
<dbReference type="Proteomes" id="UP000256388">
    <property type="component" value="Unassembled WGS sequence"/>
</dbReference>
<dbReference type="GO" id="GO:0016301">
    <property type="term" value="F:kinase activity"/>
    <property type="evidence" value="ECO:0007669"/>
    <property type="project" value="UniProtKB-KW"/>
</dbReference>
<dbReference type="SUPFAM" id="SSF55186">
    <property type="entry name" value="ThrRS/AlaRS common domain"/>
    <property type="match status" value="1"/>
</dbReference>
<reference evidence="2 3" key="1">
    <citation type="submission" date="2018-08" db="EMBL/GenBank/DDBJ databases">
        <title>Genomic Encyclopedia of Type Strains, Phase IV (KMG-IV): sequencing the most valuable type-strain genomes for metagenomic binning, comparative biology and taxonomic classification.</title>
        <authorList>
            <person name="Goeker M."/>
        </authorList>
    </citation>
    <scope>NUCLEOTIDE SEQUENCE [LARGE SCALE GENOMIC DNA]</scope>
    <source>
        <strain evidence="2 3">DSM 23923</strain>
    </source>
</reference>
<feature type="domain" description="Phosphoribulokinase/uridine kinase" evidence="1">
    <location>
        <begin position="303"/>
        <end position="500"/>
    </location>
</feature>
<dbReference type="CDD" id="cd02028">
    <property type="entry name" value="UMPK_like"/>
    <property type="match status" value="1"/>
</dbReference>
<dbReference type="PANTHER" id="PTHR10285">
    <property type="entry name" value="URIDINE KINASE"/>
    <property type="match status" value="1"/>
</dbReference>
<dbReference type="InterPro" id="IPR027417">
    <property type="entry name" value="P-loop_NTPase"/>
</dbReference>
<comment type="caution">
    <text evidence="2">The sequence shown here is derived from an EMBL/GenBank/DDBJ whole genome shotgun (WGS) entry which is preliminary data.</text>
</comment>
<evidence type="ECO:0000259" key="1">
    <source>
        <dbReference type="Pfam" id="PF00485"/>
    </source>
</evidence>
<dbReference type="SUPFAM" id="SSF52540">
    <property type="entry name" value="P-loop containing nucleoside triphosphate hydrolases"/>
    <property type="match status" value="1"/>
</dbReference>
<dbReference type="Gene3D" id="3.30.980.10">
    <property type="entry name" value="Threonyl-trna Synthetase, Chain A, domain 2"/>
    <property type="match status" value="1"/>
</dbReference>
<keyword evidence="2" id="KW-0808">Transferase</keyword>
<gene>
    <name evidence="2" type="ORF">DFR64_0905</name>
</gene>